<reference evidence="9" key="1">
    <citation type="submission" date="2025-08" db="UniProtKB">
        <authorList>
            <consortium name="RefSeq"/>
        </authorList>
    </citation>
    <scope>IDENTIFICATION</scope>
</reference>
<keyword evidence="4" id="KW-0862">Zinc</keyword>
<accession>A0ABM5ENZ1</accession>
<evidence type="ECO:0000256" key="3">
    <source>
        <dbReference type="ARBA" id="ARBA00022771"/>
    </source>
</evidence>
<evidence type="ECO:0000256" key="4">
    <source>
        <dbReference type="ARBA" id="ARBA00022833"/>
    </source>
</evidence>
<keyword evidence="1" id="KW-0479">Metal-binding</keyword>
<dbReference type="SUPFAM" id="SSF57667">
    <property type="entry name" value="beta-beta-alpha zinc fingers"/>
    <property type="match status" value="1"/>
</dbReference>
<feature type="compositionally biased region" description="Low complexity" evidence="6">
    <location>
        <begin position="176"/>
        <end position="193"/>
    </location>
</feature>
<dbReference type="InterPro" id="IPR013087">
    <property type="entry name" value="Znf_C2H2_type"/>
</dbReference>
<feature type="compositionally biased region" description="Low complexity" evidence="6">
    <location>
        <begin position="413"/>
        <end position="429"/>
    </location>
</feature>
<name>A0ABM5ENZ1_9SAUR</name>
<protein>
    <submittedName>
        <fullName evidence="9">Krueppel-like factor 16</fullName>
    </submittedName>
</protein>
<keyword evidence="2" id="KW-0677">Repeat</keyword>
<keyword evidence="8" id="KW-1185">Reference proteome</keyword>
<feature type="domain" description="C2H2-type" evidence="7">
    <location>
        <begin position="316"/>
        <end position="345"/>
    </location>
</feature>
<feature type="region of interest" description="Disordered" evidence="6">
    <location>
        <begin position="109"/>
        <end position="238"/>
    </location>
</feature>
<dbReference type="GeneID" id="140701780"/>
<dbReference type="SMART" id="SM00355">
    <property type="entry name" value="ZnF_C2H2"/>
    <property type="match status" value="3"/>
</dbReference>
<sequence>MGDVRGHPSFGSVVFPLSSYAWKVCKGWDGKGKPTGLWIRLSQEDPGTPALRASTASRRSEREHRDPSLDFAVLLLNNTAKRGGFWSHRETSLHRFILGRIGLREGALWPPGSPPPLSPPSRLPTCPGEVGPGRLGGREARPGWAETGGGGGVCLAAPSSPSSTLRQGRPGRVASREAGGQARPQAQPADPRGSPGLSTRLSHPSIDRGQARPRGRTTARESRRSRPPPPSPPGGMSGLDYLAAECLVSIAAGALIHPPSKDGGGGGGNAAPAAAAAAAGAPVRPGAGAARLPASSVGRDPEAPAALAASLGPRKHLCPFQGCLKGYGKSSHLKAHLRTHTGERPFGCSWPGCQKRFARSDELARHLRTHTGEKRFACPLCEKRFMRSDHLSKHARRHPAFRPGMVRRTDCHSASPSDSAASSLTGSPSPDSPASDTLGP</sequence>
<evidence type="ECO:0000313" key="8">
    <source>
        <dbReference type="Proteomes" id="UP001652642"/>
    </source>
</evidence>
<evidence type="ECO:0000256" key="5">
    <source>
        <dbReference type="PROSITE-ProRule" id="PRU00042"/>
    </source>
</evidence>
<keyword evidence="3 5" id="KW-0863">Zinc-finger</keyword>
<evidence type="ECO:0000256" key="6">
    <source>
        <dbReference type="SAM" id="MobiDB-lite"/>
    </source>
</evidence>
<dbReference type="Gene3D" id="3.30.160.60">
    <property type="entry name" value="Classic Zinc Finger"/>
    <property type="match status" value="3"/>
</dbReference>
<dbReference type="PROSITE" id="PS00028">
    <property type="entry name" value="ZINC_FINGER_C2H2_1"/>
    <property type="match status" value="3"/>
</dbReference>
<dbReference type="PROSITE" id="PS50157">
    <property type="entry name" value="ZINC_FINGER_C2H2_2"/>
    <property type="match status" value="3"/>
</dbReference>
<evidence type="ECO:0000259" key="7">
    <source>
        <dbReference type="PROSITE" id="PS50157"/>
    </source>
</evidence>
<evidence type="ECO:0000256" key="2">
    <source>
        <dbReference type="ARBA" id="ARBA00022737"/>
    </source>
</evidence>
<dbReference type="PANTHER" id="PTHR23235">
    <property type="entry name" value="KRUEPPEL-LIKE TRANSCRIPTION FACTOR"/>
    <property type="match status" value="1"/>
</dbReference>
<gene>
    <name evidence="9" type="primary">KLF16</name>
</gene>
<dbReference type="InterPro" id="IPR036236">
    <property type="entry name" value="Znf_C2H2_sf"/>
</dbReference>
<organism evidence="8 9">
    <name type="scientific">Pogona vitticeps</name>
    <name type="common">central bearded dragon</name>
    <dbReference type="NCBI Taxonomy" id="103695"/>
    <lineage>
        <taxon>Eukaryota</taxon>
        <taxon>Metazoa</taxon>
        <taxon>Chordata</taxon>
        <taxon>Craniata</taxon>
        <taxon>Vertebrata</taxon>
        <taxon>Euteleostomi</taxon>
        <taxon>Lepidosauria</taxon>
        <taxon>Squamata</taxon>
        <taxon>Bifurcata</taxon>
        <taxon>Unidentata</taxon>
        <taxon>Episquamata</taxon>
        <taxon>Toxicofera</taxon>
        <taxon>Iguania</taxon>
        <taxon>Acrodonta</taxon>
        <taxon>Agamidae</taxon>
        <taxon>Amphibolurinae</taxon>
        <taxon>Pogona</taxon>
    </lineage>
</organism>
<feature type="domain" description="C2H2-type" evidence="7">
    <location>
        <begin position="376"/>
        <end position="403"/>
    </location>
</feature>
<feature type="compositionally biased region" description="Pro residues" evidence="6">
    <location>
        <begin position="111"/>
        <end position="122"/>
    </location>
</feature>
<dbReference type="Pfam" id="PF00096">
    <property type="entry name" value="zf-C2H2"/>
    <property type="match status" value="2"/>
</dbReference>
<feature type="domain" description="C2H2-type" evidence="7">
    <location>
        <begin position="346"/>
        <end position="375"/>
    </location>
</feature>
<dbReference type="Proteomes" id="UP001652642">
    <property type="component" value="Chromosome 7"/>
</dbReference>
<dbReference type="RefSeq" id="XP_072834862.1">
    <property type="nucleotide sequence ID" value="XM_072978761.1"/>
</dbReference>
<evidence type="ECO:0000313" key="9">
    <source>
        <dbReference type="RefSeq" id="XP_072834862.1"/>
    </source>
</evidence>
<feature type="region of interest" description="Disordered" evidence="6">
    <location>
        <begin position="394"/>
        <end position="440"/>
    </location>
</feature>
<proteinExistence type="predicted"/>
<dbReference type="PANTHER" id="PTHR23235:SF111">
    <property type="entry name" value="KRUEPPEL-LIKE FACTOR 16"/>
    <property type="match status" value="1"/>
</dbReference>
<evidence type="ECO:0000256" key="1">
    <source>
        <dbReference type="ARBA" id="ARBA00022723"/>
    </source>
</evidence>